<comment type="caution">
    <text evidence="3">The sequence shown here is derived from an EMBL/GenBank/DDBJ whole genome shotgun (WGS) entry which is preliminary data.</text>
</comment>
<keyword evidence="4" id="KW-1185">Reference proteome</keyword>
<comment type="pathway">
    <text evidence="1">Cell wall biogenesis; peptidoglycan biosynthesis.</text>
</comment>
<dbReference type="Proteomes" id="UP001320831">
    <property type="component" value="Unassembled WGS sequence"/>
</dbReference>
<sequence length="210" mass="23119">MRNKADTKDHNGYLFDKAIILQKCGRDSALRKGRRKAPVITVRARPGNSAQGLLSIDGRVFLCALGRGGVSALKREGDGATPLAVLRPLGVFHRPDRRLPAIAGTPLKTTSIRAGIGWCDAPGDPNYNRPVRLPYKASHEEMLRGDRLYDVCVVLDWNIRPRRRGRGSAIFLHMARPGMKPTEGCIAVAPGTMAMLLPRLSRRARIVVLR</sequence>
<keyword evidence="1" id="KW-0573">Peptidoglycan synthesis</keyword>
<keyword evidence="1" id="KW-0133">Cell shape</keyword>
<dbReference type="InterPro" id="IPR005490">
    <property type="entry name" value="LD_TPept_cat_dom"/>
</dbReference>
<evidence type="ECO:0000313" key="4">
    <source>
        <dbReference type="Proteomes" id="UP001320831"/>
    </source>
</evidence>
<dbReference type="EMBL" id="JAOCZP010000004">
    <property type="protein sequence ID" value="MCT7376471.1"/>
    <property type="molecule type" value="Genomic_DNA"/>
</dbReference>
<dbReference type="RefSeq" id="WP_260904430.1">
    <property type="nucleotide sequence ID" value="NZ_JAOCZP010000004.1"/>
</dbReference>
<dbReference type="Pfam" id="PF03734">
    <property type="entry name" value="YkuD"/>
    <property type="match status" value="1"/>
</dbReference>
<reference evidence="3 4" key="1">
    <citation type="submission" date="2022-09" db="EMBL/GenBank/DDBJ databases">
        <title>Chelativorans salina sp. nov., a novel slightly halophilic bacterium isolated from a saline lake sediment enrichment.</title>
        <authorList>
            <person name="Gao L."/>
            <person name="Fang B.-Z."/>
            <person name="Li W.-J."/>
        </authorList>
    </citation>
    <scope>NUCLEOTIDE SEQUENCE [LARGE SCALE GENOMIC DNA]</scope>
    <source>
        <strain evidence="3 4">EGI FJ00035</strain>
    </source>
</reference>
<dbReference type="PANTHER" id="PTHR38589">
    <property type="entry name" value="BLR0621 PROTEIN"/>
    <property type="match status" value="1"/>
</dbReference>
<gene>
    <name evidence="3" type="ORF">N5A92_15660</name>
</gene>
<dbReference type="PROSITE" id="PS52029">
    <property type="entry name" value="LD_TPASE"/>
    <property type="match status" value="1"/>
</dbReference>
<proteinExistence type="predicted"/>
<dbReference type="PANTHER" id="PTHR38589:SF1">
    <property type="entry name" value="BLR0621 PROTEIN"/>
    <property type="match status" value="1"/>
</dbReference>
<accession>A0ABT2LQ64</accession>
<name>A0ABT2LQ64_9HYPH</name>
<organism evidence="3 4">
    <name type="scientific">Chelativorans salis</name>
    <dbReference type="NCBI Taxonomy" id="2978478"/>
    <lineage>
        <taxon>Bacteria</taxon>
        <taxon>Pseudomonadati</taxon>
        <taxon>Pseudomonadota</taxon>
        <taxon>Alphaproteobacteria</taxon>
        <taxon>Hyphomicrobiales</taxon>
        <taxon>Phyllobacteriaceae</taxon>
        <taxon>Chelativorans</taxon>
    </lineage>
</organism>
<evidence type="ECO:0000313" key="3">
    <source>
        <dbReference type="EMBL" id="MCT7376471.1"/>
    </source>
</evidence>
<evidence type="ECO:0000259" key="2">
    <source>
        <dbReference type="PROSITE" id="PS52029"/>
    </source>
</evidence>
<feature type="active site" description="Proton donor/acceptor" evidence="1">
    <location>
        <position position="173"/>
    </location>
</feature>
<feature type="active site" description="Nucleophile" evidence="1">
    <location>
        <position position="185"/>
    </location>
</feature>
<feature type="domain" description="L,D-TPase catalytic" evidence="2">
    <location>
        <begin position="40"/>
        <end position="209"/>
    </location>
</feature>
<protein>
    <recommendedName>
        <fullName evidence="2">L,D-TPase catalytic domain-containing protein</fullName>
    </recommendedName>
</protein>
<keyword evidence="1" id="KW-0961">Cell wall biogenesis/degradation</keyword>
<evidence type="ECO:0000256" key="1">
    <source>
        <dbReference type="PROSITE-ProRule" id="PRU01373"/>
    </source>
</evidence>